<dbReference type="PANTHER" id="PTHR32282">
    <property type="entry name" value="BINDING PROTEIN TRANSPEPTIDASE, PUTATIVE-RELATED"/>
    <property type="match status" value="1"/>
</dbReference>
<dbReference type="NCBIfam" id="TIGR02074">
    <property type="entry name" value="PBP_1a_fam"/>
    <property type="match status" value="1"/>
</dbReference>
<dbReference type="EMBL" id="JAUYVI010000005">
    <property type="protein sequence ID" value="MDQ7249242.1"/>
    <property type="molecule type" value="Genomic_DNA"/>
</dbReference>
<evidence type="ECO:0000313" key="16">
    <source>
        <dbReference type="EMBL" id="MDQ7249242.1"/>
    </source>
</evidence>
<comment type="catalytic activity">
    <reaction evidence="11">
        <text>[GlcNAc-(1-&gt;4)-Mur2Ac(oyl-L-Ala-gamma-D-Glu-L-Lys-D-Ala-D-Ala)](n)-di-trans,octa-cis-undecaprenyl diphosphate + beta-D-GlcNAc-(1-&gt;4)-Mur2Ac(oyl-L-Ala-gamma-D-Glu-L-Lys-D-Ala-D-Ala)-di-trans,octa-cis-undecaprenyl diphosphate = [GlcNAc-(1-&gt;4)-Mur2Ac(oyl-L-Ala-gamma-D-Glu-L-Lys-D-Ala-D-Ala)](n+1)-di-trans,octa-cis-undecaprenyl diphosphate + di-trans,octa-cis-undecaprenyl diphosphate + H(+)</text>
        <dbReference type="Rhea" id="RHEA:23708"/>
        <dbReference type="Rhea" id="RHEA-COMP:9602"/>
        <dbReference type="Rhea" id="RHEA-COMP:9603"/>
        <dbReference type="ChEBI" id="CHEBI:15378"/>
        <dbReference type="ChEBI" id="CHEBI:58405"/>
        <dbReference type="ChEBI" id="CHEBI:60033"/>
        <dbReference type="ChEBI" id="CHEBI:78435"/>
        <dbReference type="EC" id="2.4.99.28"/>
    </reaction>
</comment>
<comment type="similarity">
    <text evidence="3">In the N-terminal section; belongs to the glycosyltransferase 51 family.</text>
</comment>
<evidence type="ECO:0000256" key="3">
    <source>
        <dbReference type="ARBA" id="ARBA00007739"/>
    </source>
</evidence>
<keyword evidence="17" id="KW-1185">Reference proteome</keyword>
<dbReference type="SUPFAM" id="SSF56601">
    <property type="entry name" value="beta-lactamase/transpeptidase-like"/>
    <property type="match status" value="1"/>
</dbReference>
<evidence type="ECO:0000256" key="10">
    <source>
        <dbReference type="ARBA" id="ARBA00044770"/>
    </source>
</evidence>
<dbReference type="InterPro" id="IPR050396">
    <property type="entry name" value="Glycosyltr_51/Transpeptidase"/>
</dbReference>
<evidence type="ECO:0000256" key="6">
    <source>
        <dbReference type="ARBA" id="ARBA00022676"/>
    </source>
</evidence>
<dbReference type="Pfam" id="PF00905">
    <property type="entry name" value="Transpeptidase"/>
    <property type="match status" value="1"/>
</dbReference>
<name>A0ABU0YNF5_9PROT</name>
<evidence type="ECO:0000256" key="4">
    <source>
        <dbReference type="ARBA" id="ARBA00022645"/>
    </source>
</evidence>
<keyword evidence="13" id="KW-0472">Membrane</keyword>
<evidence type="ECO:0000313" key="17">
    <source>
        <dbReference type="Proteomes" id="UP001230156"/>
    </source>
</evidence>
<comment type="pathway">
    <text evidence="1">Cell wall biogenesis; peptidoglycan biosynthesis.</text>
</comment>
<keyword evidence="5" id="KW-0645">Protease</keyword>
<organism evidence="16 17">
    <name type="scientific">Dongia sedimenti</name>
    <dbReference type="NCBI Taxonomy" id="3064282"/>
    <lineage>
        <taxon>Bacteria</taxon>
        <taxon>Pseudomonadati</taxon>
        <taxon>Pseudomonadota</taxon>
        <taxon>Alphaproteobacteria</taxon>
        <taxon>Rhodospirillales</taxon>
        <taxon>Dongiaceae</taxon>
        <taxon>Dongia</taxon>
    </lineage>
</organism>
<dbReference type="InterPro" id="IPR001460">
    <property type="entry name" value="PCN-bd_Tpept"/>
</dbReference>
<evidence type="ECO:0000256" key="13">
    <source>
        <dbReference type="SAM" id="Phobius"/>
    </source>
</evidence>
<evidence type="ECO:0000259" key="14">
    <source>
        <dbReference type="Pfam" id="PF00905"/>
    </source>
</evidence>
<evidence type="ECO:0000256" key="1">
    <source>
        <dbReference type="ARBA" id="ARBA00004752"/>
    </source>
</evidence>
<dbReference type="InterPro" id="IPR023346">
    <property type="entry name" value="Lysozyme-like_dom_sf"/>
</dbReference>
<dbReference type="InterPro" id="IPR036950">
    <property type="entry name" value="PBP_transglycosylase"/>
</dbReference>
<sequence length="686" mass="73321">MVQRNTKTGRQPQGASKSSWRRRLMWGGLKWGSVGAIWSGFAALLFLGWCAFDLPDVSSLNDVKKQPSITLIAADGSLLASYGDLYGEFTHLDQMAGALPAAVLATEDRRFYHHFGIDPVGLLRALYVNLTSGGLVQGGSTITQQLAKNVFLTPERSLHRKGQELLLSFWLEHNFTKNEILELYLNRVYFGSGTYGVDAAARRYFGHPAKDVTLLQAAMLAGMLKAPSRYNPNNDPIAAATRAQVVIQNMVDAGFLTEEQANAAGNDSTPAEDNAPLPPVARYFSDWALDQVSSYIGFTNADLVVQTTLDPRAQGIAERNLAQVLAREGPKQNASEAALVSLTPDGAVRAMVGGVDYKHSQYNRATQAMRQPGSAFKAFVYLNAFERGLTPDSVFVDAPISIGKWRPGNYNDKFYGSVSLREAFARSLNSVAVQLSERSGRGNVIETAKRLGIDTPLGNDASIALGTSETTVLEMTAAYATFANKGQGVLPYGITKIQTRDGKILYQREGSGLGTVASPVAVREMLDVMTATVDWGTGKHAQIDRPAAGKTGTSQNFRDAWFIGLTAQLVTGVWVGNDDNKPMNKVTGGSLPVDIWHDYMLEALANVPPAPLPLPAGAGPLLAAGEPLQLPGGNAAPAATTASADEPGLLDRLVDSILGGGSESGAAVNESGATIQRKPKAERTTH</sequence>
<dbReference type="Gene3D" id="1.10.3810.10">
    <property type="entry name" value="Biosynthetic peptidoglycan transglycosylase-like"/>
    <property type="match status" value="1"/>
</dbReference>
<dbReference type="PANTHER" id="PTHR32282:SF33">
    <property type="entry name" value="PEPTIDOGLYCAN GLYCOSYLTRANSFERASE"/>
    <property type="match status" value="1"/>
</dbReference>
<reference evidence="17" key="1">
    <citation type="submission" date="2023-08" db="EMBL/GenBank/DDBJ databases">
        <title>Rhodospirillaceae gen. nov., a novel taxon isolated from the Yangtze River Yuezi River estuary sludge.</title>
        <authorList>
            <person name="Ruan L."/>
        </authorList>
    </citation>
    <scope>NUCLEOTIDE SEQUENCE [LARGE SCALE GENOMIC DNA]</scope>
    <source>
        <strain evidence="17">R-7</strain>
    </source>
</reference>
<gene>
    <name evidence="16" type="ORF">Q8A70_16260</name>
</gene>
<dbReference type="Pfam" id="PF00912">
    <property type="entry name" value="Transgly"/>
    <property type="match status" value="1"/>
</dbReference>
<evidence type="ECO:0000256" key="9">
    <source>
        <dbReference type="ARBA" id="ARBA00023268"/>
    </source>
</evidence>
<accession>A0ABU0YNF5</accession>
<evidence type="ECO:0000256" key="7">
    <source>
        <dbReference type="ARBA" id="ARBA00022679"/>
    </source>
</evidence>
<dbReference type="InterPro" id="IPR012338">
    <property type="entry name" value="Beta-lactam/transpept-like"/>
</dbReference>
<evidence type="ECO:0000256" key="11">
    <source>
        <dbReference type="ARBA" id="ARBA00049902"/>
    </source>
</evidence>
<comment type="similarity">
    <text evidence="2">In the C-terminal section; belongs to the transpeptidase family.</text>
</comment>
<evidence type="ECO:0000256" key="12">
    <source>
        <dbReference type="SAM" id="MobiDB-lite"/>
    </source>
</evidence>
<comment type="caution">
    <text evidence="16">The sequence shown here is derived from an EMBL/GenBank/DDBJ whole genome shotgun (WGS) entry which is preliminary data.</text>
</comment>
<feature type="transmembrane region" description="Helical" evidence="13">
    <location>
        <begin position="31"/>
        <end position="49"/>
    </location>
</feature>
<protein>
    <recommendedName>
        <fullName evidence="10">peptidoglycan glycosyltransferase</fullName>
        <ecNumber evidence="10">2.4.99.28</ecNumber>
    </recommendedName>
</protein>
<feature type="region of interest" description="Disordered" evidence="12">
    <location>
        <begin position="661"/>
        <end position="686"/>
    </location>
</feature>
<feature type="domain" description="Glycosyl transferase family 51" evidence="15">
    <location>
        <begin position="79"/>
        <end position="250"/>
    </location>
</feature>
<dbReference type="EC" id="2.4.99.28" evidence="10"/>
<evidence type="ECO:0000256" key="2">
    <source>
        <dbReference type="ARBA" id="ARBA00007090"/>
    </source>
</evidence>
<keyword evidence="13" id="KW-0812">Transmembrane</keyword>
<keyword evidence="6" id="KW-0328">Glycosyltransferase</keyword>
<feature type="domain" description="Penicillin-binding protein transpeptidase" evidence="14">
    <location>
        <begin position="345"/>
        <end position="566"/>
    </location>
</feature>
<evidence type="ECO:0000259" key="15">
    <source>
        <dbReference type="Pfam" id="PF00912"/>
    </source>
</evidence>
<keyword evidence="8" id="KW-0378">Hydrolase</keyword>
<dbReference type="RefSeq" id="WP_379957020.1">
    <property type="nucleotide sequence ID" value="NZ_JAUYVI010000005.1"/>
</dbReference>
<dbReference type="Gene3D" id="3.40.710.10">
    <property type="entry name" value="DD-peptidase/beta-lactamase superfamily"/>
    <property type="match status" value="1"/>
</dbReference>
<keyword evidence="13" id="KW-1133">Transmembrane helix</keyword>
<dbReference type="InterPro" id="IPR001264">
    <property type="entry name" value="Glyco_trans_51"/>
</dbReference>
<dbReference type="Proteomes" id="UP001230156">
    <property type="component" value="Unassembled WGS sequence"/>
</dbReference>
<proteinExistence type="inferred from homology"/>
<evidence type="ECO:0000256" key="5">
    <source>
        <dbReference type="ARBA" id="ARBA00022670"/>
    </source>
</evidence>
<keyword evidence="4" id="KW-0121">Carboxypeptidase</keyword>
<keyword evidence="7" id="KW-0808">Transferase</keyword>
<dbReference type="SUPFAM" id="SSF53955">
    <property type="entry name" value="Lysozyme-like"/>
    <property type="match status" value="1"/>
</dbReference>
<evidence type="ECO:0000256" key="8">
    <source>
        <dbReference type="ARBA" id="ARBA00022801"/>
    </source>
</evidence>
<keyword evidence="9" id="KW-0511">Multifunctional enzyme</keyword>